<name>A0ABS5KR48_9ACTN</name>
<dbReference type="InterPro" id="IPR004839">
    <property type="entry name" value="Aminotransferase_I/II_large"/>
</dbReference>
<dbReference type="Proteomes" id="UP000730482">
    <property type="component" value="Unassembled WGS sequence"/>
</dbReference>
<dbReference type="InterPro" id="IPR036736">
    <property type="entry name" value="ACP-like_sf"/>
</dbReference>
<organism evidence="7 8">
    <name type="scientific">Catenulispora pinistramenti</name>
    <dbReference type="NCBI Taxonomy" id="2705254"/>
    <lineage>
        <taxon>Bacteria</taxon>
        <taxon>Bacillati</taxon>
        <taxon>Actinomycetota</taxon>
        <taxon>Actinomycetes</taxon>
        <taxon>Catenulisporales</taxon>
        <taxon>Catenulisporaceae</taxon>
        <taxon>Catenulispora</taxon>
    </lineage>
</organism>
<evidence type="ECO:0000313" key="8">
    <source>
        <dbReference type="Proteomes" id="UP000730482"/>
    </source>
</evidence>
<dbReference type="EC" id="2.3.1.47" evidence="2"/>
<feature type="region of interest" description="Disordered" evidence="5">
    <location>
        <begin position="650"/>
        <end position="685"/>
    </location>
</feature>
<dbReference type="GO" id="GO:0008483">
    <property type="term" value="F:transaminase activity"/>
    <property type="evidence" value="ECO:0007669"/>
    <property type="project" value="UniProtKB-KW"/>
</dbReference>
<comment type="caution">
    <text evidence="7">The sequence shown here is derived from an EMBL/GenBank/DDBJ whole genome shotgun (WGS) entry which is preliminary data.</text>
</comment>
<keyword evidence="8" id="KW-1185">Reference proteome</keyword>
<dbReference type="InterPro" id="IPR050087">
    <property type="entry name" value="AON_synthase_class-II"/>
</dbReference>
<feature type="compositionally biased region" description="Low complexity" evidence="5">
    <location>
        <begin position="202"/>
        <end position="212"/>
    </location>
</feature>
<dbReference type="Gene3D" id="1.10.1200.10">
    <property type="entry name" value="ACP-like"/>
    <property type="match status" value="2"/>
</dbReference>
<keyword evidence="3" id="KW-0808">Transferase</keyword>
<evidence type="ECO:0000256" key="5">
    <source>
        <dbReference type="SAM" id="MobiDB-lite"/>
    </source>
</evidence>
<evidence type="ECO:0000256" key="1">
    <source>
        <dbReference type="ARBA" id="ARBA00001933"/>
    </source>
</evidence>
<dbReference type="InterPro" id="IPR009081">
    <property type="entry name" value="PP-bd_ACP"/>
</dbReference>
<dbReference type="SUPFAM" id="SSF47336">
    <property type="entry name" value="ACP-like"/>
    <property type="match status" value="2"/>
</dbReference>
<evidence type="ECO:0000256" key="2">
    <source>
        <dbReference type="ARBA" id="ARBA00013187"/>
    </source>
</evidence>
<dbReference type="SUPFAM" id="SSF53383">
    <property type="entry name" value="PLP-dependent transferases"/>
    <property type="match status" value="1"/>
</dbReference>
<evidence type="ECO:0000256" key="4">
    <source>
        <dbReference type="ARBA" id="ARBA00047715"/>
    </source>
</evidence>
<dbReference type="Pfam" id="PF00155">
    <property type="entry name" value="Aminotran_1_2"/>
    <property type="match status" value="1"/>
</dbReference>
<dbReference type="PANTHER" id="PTHR13693">
    <property type="entry name" value="CLASS II AMINOTRANSFERASE/8-AMINO-7-OXONONANOATE SYNTHASE"/>
    <property type="match status" value="1"/>
</dbReference>
<protein>
    <recommendedName>
        <fullName evidence="2">8-amino-7-oxononanoate synthase</fullName>
        <ecNumber evidence="2">2.3.1.47</ecNumber>
    </recommendedName>
</protein>
<sequence>MTQQLNSALRPSHTTGTVQDQVLDVVAARTLYQREQLPLEAHLEGELGIDSVVLESIAVALRTRFGLDEQTLRSDMVTVQDLVDAVVGFSDTAPALVPAPARPVDSVAHTAAAPASVAHRPSDPRSQIREAVIAVTMSHTHYQREDLDPDADLESDLGVDSVVLASITAEVRQRLPFVGEAPSALDATTLRELCDRLDPDPDSATPTSTPTVPERRPAPAPARTSQIRRLVSDETAPWDTRSMKDFAEERDPDLFAKARSFASYHRGRQAEQLHWYGMPLQSRCENRAVIHDELTGRTREFLMFASNNYLGLANHPKVIDAISDATRVYGATNTGCRLIGGTNVLHKELERRLAAFKQRPAAIVFPGGYSANLGVISALVKSYDAAVVDKLNHMSIVDGCRLSGGQRRIYRHNDMDDLERVLKRCGDQAQGRLIVTDGVFSMHGDVCDLPGIVRLAEQYGARVLVDDAHATGVLGATGSGTAEHFGLKGRVDLELGTMSKTLAGMGGFVVGDEDVIEYLRFYANSYVFAATIPAGVAAGLIAAIDVIENEPERLARLWSNIRTLRRNLVEAGFDLENSDSAILPVVIGDERKTMEMGRAVRARGLFCQTVVYPGVPVGDARLRISVTSEHTPEDLDEAANIFVEAGRETGVLPSRGQAHRPAVTDRSVATDPSDRWATGADQARW</sequence>
<keyword evidence="7" id="KW-0032">Aminotransferase</keyword>
<accession>A0ABS5KR48</accession>
<evidence type="ECO:0000259" key="6">
    <source>
        <dbReference type="PROSITE" id="PS50075"/>
    </source>
</evidence>
<feature type="region of interest" description="Disordered" evidence="5">
    <location>
        <begin position="195"/>
        <end position="224"/>
    </location>
</feature>
<dbReference type="InterPro" id="IPR015421">
    <property type="entry name" value="PyrdxlP-dep_Trfase_major"/>
</dbReference>
<dbReference type="Pfam" id="PF00550">
    <property type="entry name" value="PP-binding"/>
    <property type="match status" value="1"/>
</dbReference>
<dbReference type="EMBL" id="JAAFYZ010000050">
    <property type="protein sequence ID" value="MBS2548525.1"/>
    <property type="molecule type" value="Genomic_DNA"/>
</dbReference>
<evidence type="ECO:0000256" key="3">
    <source>
        <dbReference type="ARBA" id="ARBA00022679"/>
    </source>
</evidence>
<gene>
    <name evidence="7" type="ORF">KGQ19_16785</name>
</gene>
<dbReference type="PROSITE" id="PS50075">
    <property type="entry name" value="CARRIER"/>
    <property type="match status" value="1"/>
</dbReference>
<dbReference type="InterPro" id="IPR015422">
    <property type="entry name" value="PyrdxlP-dep_Trfase_small"/>
</dbReference>
<dbReference type="InterPro" id="IPR015424">
    <property type="entry name" value="PyrdxlP-dep_Trfase"/>
</dbReference>
<feature type="domain" description="Carrier" evidence="6">
    <location>
        <begin position="123"/>
        <end position="201"/>
    </location>
</feature>
<dbReference type="Gene3D" id="3.90.1150.10">
    <property type="entry name" value="Aspartate Aminotransferase, domain 1"/>
    <property type="match status" value="1"/>
</dbReference>
<comment type="cofactor">
    <cofactor evidence="1">
        <name>pyridoxal 5'-phosphate</name>
        <dbReference type="ChEBI" id="CHEBI:597326"/>
    </cofactor>
</comment>
<dbReference type="RefSeq" id="WP_212010103.1">
    <property type="nucleotide sequence ID" value="NZ_JAAFYZ010000050.1"/>
</dbReference>
<comment type="catalytic activity">
    <reaction evidence="4">
        <text>6-carboxyhexanoyl-[ACP] + L-alanine + H(+) = (8S)-8-amino-7-oxononanoate + holo-[ACP] + CO2</text>
        <dbReference type="Rhea" id="RHEA:42288"/>
        <dbReference type="Rhea" id="RHEA-COMP:9685"/>
        <dbReference type="Rhea" id="RHEA-COMP:9955"/>
        <dbReference type="ChEBI" id="CHEBI:15378"/>
        <dbReference type="ChEBI" id="CHEBI:16526"/>
        <dbReference type="ChEBI" id="CHEBI:57972"/>
        <dbReference type="ChEBI" id="CHEBI:64479"/>
        <dbReference type="ChEBI" id="CHEBI:78846"/>
        <dbReference type="ChEBI" id="CHEBI:149468"/>
        <dbReference type="EC" id="2.3.1.47"/>
    </reaction>
</comment>
<proteinExistence type="predicted"/>
<dbReference type="Gene3D" id="3.40.640.10">
    <property type="entry name" value="Type I PLP-dependent aspartate aminotransferase-like (Major domain)"/>
    <property type="match status" value="1"/>
</dbReference>
<evidence type="ECO:0000313" key="7">
    <source>
        <dbReference type="EMBL" id="MBS2548525.1"/>
    </source>
</evidence>
<dbReference type="PANTHER" id="PTHR13693:SF3">
    <property type="entry name" value="LD36009P"/>
    <property type="match status" value="1"/>
</dbReference>
<dbReference type="CDD" id="cd06454">
    <property type="entry name" value="KBL_like"/>
    <property type="match status" value="1"/>
</dbReference>
<reference evidence="7 8" key="1">
    <citation type="submission" date="2020-02" db="EMBL/GenBank/DDBJ databases">
        <title>Acidophilic actinobacteria isolated from forest soil.</title>
        <authorList>
            <person name="Golinska P."/>
        </authorList>
    </citation>
    <scope>NUCLEOTIDE SEQUENCE [LARGE SCALE GENOMIC DNA]</scope>
    <source>
        <strain evidence="7 8">NL8</strain>
    </source>
</reference>